<gene>
    <name evidence="2" type="ORF">PCC6912_29500</name>
</gene>
<name>A0A433NFG4_CHLFR</name>
<feature type="compositionally biased region" description="Polar residues" evidence="1">
    <location>
        <begin position="1"/>
        <end position="23"/>
    </location>
</feature>
<feature type="region of interest" description="Disordered" evidence="1">
    <location>
        <begin position="1"/>
        <end position="46"/>
    </location>
</feature>
<evidence type="ECO:0000313" key="3">
    <source>
        <dbReference type="Proteomes" id="UP000268857"/>
    </source>
</evidence>
<sequence>MPKANAGNNQQTDEPPQLETQPTEIPLPSPTQIDEKLKTPETLDKEERLRRLLQRLQENKQPSSESIFDEELGKLRLREVPLPLEQLQPLPIEKQAVPFKPIGYLQAYVSYFQTSNIFSSSVDPIEDALIFSGLTLASMPVPLGSNTYLNGSIDGGIYRYLNQGKYNYNQVRFNLSIYQQLTRRMYAELGWSNQQLFYARNGDFFKAGDRFLNENSLRLSLGRRDPLTSRLMIDSFYEFRVSFTDPQEQRNRLSNFLWVSLNYYLQRSVQVGLNYQFGLSNFTQRDREDQYHRLYSHFNYRISSYANLNMQAGATLGGSTDPFIDFDGWFFSVNYNLQLGRF</sequence>
<dbReference type="Proteomes" id="UP000268857">
    <property type="component" value="Unassembled WGS sequence"/>
</dbReference>
<evidence type="ECO:0000313" key="2">
    <source>
        <dbReference type="EMBL" id="RUR80928.1"/>
    </source>
</evidence>
<evidence type="ECO:0000256" key="1">
    <source>
        <dbReference type="SAM" id="MobiDB-lite"/>
    </source>
</evidence>
<comment type="caution">
    <text evidence="2">The sequence shown here is derived from an EMBL/GenBank/DDBJ whole genome shotgun (WGS) entry which is preliminary data.</text>
</comment>
<proteinExistence type="predicted"/>
<dbReference type="AlphaFoldDB" id="A0A433NFG4"/>
<dbReference type="EMBL" id="RSCJ01000010">
    <property type="protein sequence ID" value="RUR80928.1"/>
    <property type="molecule type" value="Genomic_DNA"/>
</dbReference>
<accession>A0A433NFG4</accession>
<reference evidence="2 3" key="1">
    <citation type="journal article" date="2019" name="Genome Biol. Evol.">
        <title>Day and night: Metabolic profiles and evolutionary relationships of six axenic non-marine cyanobacteria.</title>
        <authorList>
            <person name="Will S.E."/>
            <person name="Henke P."/>
            <person name="Boedeker C."/>
            <person name="Huang S."/>
            <person name="Brinkmann H."/>
            <person name="Rohde M."/>
            <person name="Jarek M."/>
            <person name="Friedl T."/>
            <person name="Seufert S."/>
            <person name="Schumacher M."/>
            <person name="Overmann J."/>
            <person name="Neumann-Schaal M."/>
            <person name="Petersen J."/>
        </authorList>
    </citation>
    <scope>NUCLEOTIDE SEQUENCE [LARGE SCALE GENOMIC DNA]</scope>
    <source>
        <strain evidence="2 3">PCC 6912</strain>
    </source>
</reference>
<organism evidence="2 3">
    <name type="scientific">Chlorogloeopsis fritschii PCC 6912</name>
    <dbReference type="NCBI Taxonomy" id="211165"/>
    <lineage>
        <taxon>Bacteria</taxon>
        <taxon>Bacillati</taxon>
        <taxon>Cyanobacteriota</taxon>
        <taxon>Cyanophyceae</taxon>
        <taxon>Nostocales</taxon>
        <taxon>Chlorogloeopsidaceae</taxon>
        <taxon>Chlorogloeopsis</taxon>
    </lineage>
</organism>
<feature type="compositionally biased region" description="Basic and acidic residues" evidence="1">
    <location>
        <begin position="33"/>
        <end position="46"/>
    </location>
</feature>
<keyword evidence="3" id="KW-1185">Reference proteome</keyword>
<protein>
    <submittedName>
        <fullName evidence="2">Uncharacterized protein</fullName>
    </submittedName>
</protein>